<dbReference type="GO" id="GO:0003964">
    <property type="term" value="F:RNA-directed DNA polymerase activity"/>
    <property type="evidence" value="ECO:0007669"/>
    <property type="project" value="UniProtKB-KW"/>
</dbReference>
<name>A0A8X6M5L1_TRICU</name>
<evidence type="ECO:0000313" key="3">
    <source>
        <dbReference type="EMBL" id="GFR32907.1"/>
    </source>
</evidence>
<evidence type="ECO:0000313" key="4">
    <source>
        <dbReference type="Proteomes" id="UP000887116"/>
    </source>
</evidence>
<comment type="caution">
    <text evidence="3">The sequence shown here is derived from an EMBL/GenBank/DDBJ whole genome shotgun (WGS) entry which is preliminary data.</text>
</comment>
<dbReference type="InterPro" id="IPR036691">
    <property type="entry name" value="Endo/exonu/phosph_ase_sf"/>
</dbReference>
<feature type="region of interest" description="Disordered" evidence="1">
    <location>
        <begin position="1"/>
        <end position="24"/>
    </location>
</feature>
<proteinExistence type="predicted"/>
<feature type="compositionally biased region" description="Polar residues" evidence="1">
    <location>
        <begin position="479"/>
        <end position="491"/>
    </location>
</feature>
<feature type="region of interest" description="Disordered" evidence="1">
    <location>
        <begin position="166"/>
        <end position="187"/>
    </location>
</feature>
<dbReference type="InterPro" id="IPR005135">
    <property type="entry name" value="Endo/exonuclease/phosphatase"/>
</dbReference>
<feature type="compositionally biased region" description="Polar residues" evidence="1">
    <location>
        <begin position="511"/>
        <end position="520"/>
    </location>
</feature>
<keyword evidence="3" id="KW-0808">Transferase</keyword>
<dbReference type="PANTHER" id="PTHR33273">
    <property type="entry name" value="DOMAIN-CONTAINING PROTEIN, PUTATIVE-RELATED"/>
    <property type="match status" value="1"/>
</dbReference>
<dbReference type="SUPFAM" id="SSF56219">
    <property type="entry name" value="DNase I-like"/>
    <property type="match status" value="1"/>
</dbReference>
<feature type="compositionally biased region" description="Acidic residues" evidence="1">
    <location>
        <begin position="1"/>
        <end position="10"/>
    </location>
</feature>
<feature type="region of interest" description="Disordered" evidence="1">
    <location>
        <begin position="442"/>
        <end position="520"/>
    </location>
</feature>
<keyword evidence="4" id="KW-1185">Reference proteome</keyword>
<dbReference type="Proteomes" id="UP000887116">
    <property type="component" value="Unassembled WGS sequence"/>
</dbReference>
<feature type="compositionally biased region" description="Low complexity" evidence="1">
    <location>
        <begin position="463"/>
        <end position="478"/>
    </location>
</feature>
<sequence length="987" mass="112627">MSSSSDSEDCMETHRPAHAPPPPRLEEIKKNLTRAHNASDCMDFCVLMDNVIQGIDTYDFQTTTGKNEYSFAAYNLQEEVRSRYVSLKKTEMELERETHDDLLKQWGILTEKEIAEFVPVVNKRQKSRPLSPVIDTATANKKPRTDSNQFQVLTVDEPLEAQQDNTAGTQMDIPSRSPSPVQKIRPPPPITIDNVAQPAQLLKKIQELTKEKITARSVGKSMKLFPETPAAYYQIRTLIQDLKLEAFTFQFPAEQEYKVVIRGMPADMPVEEIIQNLEELGIHPKECKVLINRRTNQPMPIFAVFLAKNADNKNIYNLKELCSMKIVVETMRRKYGPAQCYRCQGFFHSSKYCTRNPKCVKCGKPHLTRDCVKTREEEPTCCHCQGKHPANYIGCPRNPLNRPPPPPKVNYWEERAKKRTEMQAAAKARATLFNQSNIQAEATTSSTQRQATASAPKTQVTPSSHLTQETTSSLQSQTNFPPLQKRNQTQETSSSHPTSHSSPADPTTASENNQDPPSLMDTFSQIVSWNADGIRPKINEFEDFIDRYDPDVIALQETFLQPCHSLNFPNYVTYRRDRLTHRGGGTAILIKNTIAHHTIDLHTSTIENTTIVIEGDRKLTISCIYRSPRTPPKALIPDLLRIFRNRTRCLIIGDFNARHTSWSPLSSNNRCGPILYKFSRDCGFLLSFPSEPTVVPYCTNRRPATLDIGISCGLDNVLVQSHAELSSDHNPVQFVVPGDNKMPYIQNCTTFTNWSLFQEILTTSVPGNPLINSTSEIDNRIEQLTNHIHCAINQSSKFKVIHHNIIFIPLALRRKISEKNRLRKLWQTTHYPPIKQELNRLQRQIKEELIALKRKNMDDILEDADQNVDDLHKIIRKKKNPQITYPPLIGRRGLVHDTKEKANLFADTLEESFKENTEPYDDEHIDKQTINLPAISSTHPHLRLSNMGLLSRTPYQQITNTSKPCTTTDVKLSEIPQERIFTHRLRH</sequence>
<dbReference type="Pfam" id="PF07530">
    <property type="entry name" value="PRE_C2HC"/>
    <property type="match status" value="1"/>
</dbReference>
<dbReference type="PANTHER" id="PTHR33273:SF2">
    <property type="entry name" value="ENDONUCLEASE_EXONUCLEASE_PHOSPHATASE DOMAIN-CONTAINING PROTEIN"/>
    <property type="match status" value="1"/>
</dbReference>
<dbReference type="InterPro" id="IPR006579">
    <property type="entry name" value="Pre_C2HC_dom"/>
</dbReference>
<keyword evidence="3" id="KW-0548">Nucleotidyltransferase</keyword>
<organism evidence="3 4">
    <name type="scientific">Trichonephila clavata</name>
    <name type="common">Joro spider</name>
    <name type="synonym">Nephila clavata</name>
    <dbReference type="NCBI Taxonomy" id="2740835"/>
    <lineage>
        <taxon>Eukaryota</taxon>
        <taxon>Metazoa</taxon>
        <taxon>Ecdysozoa</taxon>
        <taxon>Arthropoda</taxon>
        <taxon>Chelicerata</taxon>
        <taxon>Arachnida</taxon>
        <taxon>Araneae</taxon>
        <taxon>Araneomorphae</taxon>
        <taxon>Entelegynae</taxon>
        <taxon>Araneoidea</taxon>
        <taxon>Nephilidae</taxon>
        <taxon>Trichonephila</taxon>
    </lineage>
</organism>
<feature type="compositionally biased region" description="Low complexity" evidence="1">
    <location>
        <begin position="442"/>
        <end position="455"/>
    </location>
</feature>
<feature type="compositionally biased region" description="Low complexity" evidence="1">
    <location>
        <begin position="492"/>
        <end position="510"/>
    </location>
</feature>
<evidence type="ECO:0000259" key="2">
    <source>
        <dbReference type="SMART" id="SM00596"/>
    </source>
</evidence>
<dbReference type="Gene3D" id="3.60.10.10">
    <property type="entry name" value="Endonuclease/exonuclease/phosphatase"/>
    <property type="match status" value="1"/>
</dbReference>
<dbReference type="EMBL" id="BMAO01019792">
    <property type="protein sequence ID" value="GFR32907.1"/>
    <property type="molecule type" value="Genomic_DNA"/>
</dbReference>
<dbReference type="SMART" id="SM00596">
    <property type="entry name" value="PRE_C2HC"/>
    <property type="match status" value="1"/>
</dbReference>
<gene>
    <name evidence="3" type="primary">pol_1922</name>
    <name evidence="3" type="ORF">TNCT_163451</name>
</gene>
<evidence type="ECO:0000256" key="1">
    <source>
        <dbReference type="SAM" id="MobiDB-lite"/>
    </source>
</evidence>
<protein>
    <submittedName>
        <fullName evidence="3">RNA-directed DNA polymerase from mobile element jockey</fullName>
    </submittedName>
</protein>
<reference evidence="3" key="1">
    <citation type="submission" date="2020-07" db="EMBL/GenBank/DDBJ databases">
        <title>Multicomponent nature underlies the extraordinary mechanical properties of spider dragline silk.</title>
        <authorList>
            <person name="Kono N."/>
            <person name="Nakamura H."/>
            <person name="Mori M."/>
            <person name="Yoshida Y."/>
            <person name="Ohtoshi R."/>
            <person name="Malay A.D."/>
            <person name="Moran D.A.P."/>
            <person name="Tomita M."/>
            <person name="Numata K."/>
            <person name="Arakawa K."/>
        </authorList>
    </citation>
    <scope>NUCLEOTIDE SEQUENCE</scope>
</reference>
<dbReference type="OrthoDB" id="6502419at2759"/>
<dbReference type="Pfam" id="PF03372">
    <property type="entry name" value="Exo_endo_phos"/>
    <property type="match status" value="1"/>
</dbReference>
<keyword evidence="3" id="KW-0695">RNA-directed DNA polymerase</keyword>
<accession>A0A8X6M5L1</accession>
<feature type="domain" description="Pre-C2HC" evidence="2">
    <location>
        <begin position="270"/>
        <end position="338"/>
    </location>
</feature>
<dbReference type="AlphaFoldDB" id="A0A8X6M5L1"/>